<dbReference type="InterPro" id="IPR036610">
    <property type="entry name" value="PEBP-like_sf"/>
</dbReference>
<evidence type="ECO:0000256" key="1">
    <source>
        <dbReference type="SAM" id="SignalP"/>
    </source>
</evidence>
<organism evidence="2 3">
    <name type="scientific">Candidatus Cetobacterium colombiensis</name>
    <dbReference type="NCBI Taxonomy" id="3073100"/>
    <lineage>
        <taxon>Bacteria</taxon>
        <taxon>Fusobacteriati</taxon>
        <taxon>Fusobacteriota</taxon>
        <taxon>Fusobacteriia</taxon>
        <taxon>Fusobacteriales</taxon>
        <taxon>Fusobacteriaceae</taxon>
        <taxon>Cetobacterium</taxon>
    </lineage>
</organism>
<dbReference type="NCBIfam" id="TIGR00481">
    <property type="entry name" value="YbhB/YbcL family Raf kinase inhibitor-like protein"/>
    <property type="match status" value="1"/>
</dbReference>
<accession>A0ABU4WAK0</accession>
<evidence type="ECO:0000313" key="3">
    <source>
        <dbReference type="Proteomes" id="UP001279681"/>
    </source>
</evidence>
<dbReference type="InterPro" id="IPR005247">
    <property type="entry name" value="YbhB_YbcL/LppC-like"/>
</dbReference>
<dbReference type="PANTHER" id="PTHR30289">
    <property type="entry name" value="UNCHARACTERIZED PROTEIN YBCL-RELATED"/>
    <property type="match status" value="1"/>
</dbReference>
<keyword evidence="2" id="KW-0649">Protein kinase inhibitor</keyword>
<dbReference type="Proteomes" id="UP001279681">
    <property type="component" value="Unassembled WGS sequence"/>
</dbReference>
<dbReference type="PANTHER" id="PTHR30289:SF1">
    <property type="entry name" value="PEBP (PHOSPHATIDYLETHANOLAMINE-BINDING PROTEIN) FAMILY PROTEIN"/>
    <property type="match status" value="1"/>
</dbReference>
<name>A0ABU4WAK0_9FUSO</name>
<feature type="signal peptide" evidence="1">
    <location>
        <begin position="1"/>
        <end position="18"/>
    </location>
</feature>
<dbReference type="RefSeq" id="WP_320313954.1">
    <property type="nucleotide sequence ID" value="NZ_JAVIKH010000011.1"/>
</dbReference>
<dbReference type="InterPro" id="IPR008914">
    <property type="entry name" value="PEBP"/>
</dbReference>
<evidence type="ECO:0000313" key="2">
    <source>
        <dbReference type="EMBL" id="MDX8336568.1"/>
    </source>
</evidence>
<dbReference type="Gene3D" id="3.90.280.10">
    <property type="entry name" value="PEBP-like"/>
    <property type="match status" value="1"/>
</dbReference>
<keyword evidence="1" id="KW-0732">Signal</keyword>
<protein>
    <submittedName>
        <fullName evidence="2">YbhB/YbcL family Raf kinase inhibitor-like protein</fullName>
    </submittedName>
</protein>
<dbReference type="EMBL" id="JAVIKH010000011">
    <property type="protein sequence ID" value="MDX8336568.1"/>
    <property type="molecule type" value="Genomic_DNA"/>
</dbReference>
<feature type="chain" id="PRO_5046393624" evidence="1">
    <location>
        <begin position="19"/>
        <end position="187"/>
    </location>
</feature>
<sequence length="187" mass="20853">MKKFLLGLFLLVGATSFALELSSSGVKDGVIEKKYGTYGKDQYRGMPTLSMPFEWKDAPAGTKQFALVIEDFDAVEAVGVIWLHWLTLIPGEAKALPENASATDPKLIQGENSWWSLIGGSLPKEEVARYGGPVPPNKTHTYTITLYALDKELDLKKGYYLNELYDAMEGHVLEKSVLKAKYEFEKK</sequence>
<dbReference type="Pfam" id="PF01161">
    <property type="entry name" value="PBP"/>
    <property type="match status" value="1"/>
</dbReference>
<dbReference type="SUPFAM" id="SSF49777">
    <property type="entry name" value="PEBP-like"/>
    <property type="match status" value="1"/>
</dbReference>
<dbReference type="GO" id="GO:0004860">
    <property type="term" value="F:protein kinase inhibitor activity"/>
    <property type="evidence" value="ECO:0007669"/>
    <property type="project" value="UniProtKB-KW"/>
</dbReference>
<keyword evidence="3" id="KW-1185">Reference proteome</keyword>
<reference evidence="3" key="1">
    <citation type="submission" date="2023-07" db="EMBL/GenBank/DDBJ databases">
        <authorList>
            <person name="Colorado M.A."/>
            <person name="Villamil L.M."/>
            <person name="Melo J.F."/>
            <person name="Rodriguez J.A."/>
            <person name="Ruiz R.Y."/>
        </authorList>
    </citation>
    <scope>NUCLEOTIDE SEQUENCE [LARGE SCALE GENOMIC DNA]</scope>
    <source>
        <strain evidence="3">C33</strain>
    </source>
</reference>
<proteinExistence type="predicted"/>
<gene>
    <name evidence="2" type="ORF">RFV38_08675</name>
</gene>
<dbReference type="CDD" id="cd00865">
    <property type="entry name" value="PEBP_bact_arch"/>
    <property type="match status" value="1"/>
</dbReference>
<comment type="caution">
    <text evidence="2">The sequence shown here is derived from an EMBL/GenBank/DDBJ whole genome shotgun (WGS) entry which is preliminary data.</text>
</comment>